<reference evidence="4" key="1">
    <citation type="submission" date="2016-10" db="EMBL/GenBank/DDBJ databases">
        <authorList>
            <person name="Varghese N."/>
            <person name="Submissions S."/>
        </authorList>
    </citation>
    <scope>NUCLEOTIDE SEQUENCE [LARGE SCALE GENOMIC DNA]</scope>
    <source>
        <strain evidence="4">DSM 11706</strain>
    </source>
</reference>
<dbReference type="Proteomes" id="UP000198734">
    <property type="component" value="Unassembled WGS sequence"/>
</dbReference>
<sequence>MINPVLLNGRMIVSQVMTPQSKYIFIVLNILLYRLSSNLIISLLICAYSNSMKQNILFIILCIALLFLPFLLIKEKPQEETVPPPTSELEIACPILIEVKGVKEKIPLETYVLGVVAAEMPVTFHEEALKAQSIAARTYVLRDTKYGQKPIDKTVLKQVYVSEEDRKKKWGESFQQYEDKLKKVIAATEGEIIVYKDQLITAMFFSSSNGQTESAENYSGNSIPYLVSVPSESEELYALNRTKQFEFTHGEWSKAFNMKWTANIPKTFKITKTDTDRVESVQMNGKTWTGREVRTLLGLPSTDFTVTFQSDKVIVDTVGYGHGVGMSQYGAEVLANDSVLAADILLHYYKGTEIKKFSPCLKSP</sequence>
<feature type="transmembrane region" description="Helical" evidence="1">
    <location>
        <begin position="55"/>
        <end position="73"/>
    </location>
</feature>
<keyword evidence="1" id="KW-0472">Membrane</keyword>
<evidence type="ECO:0000313" key="4">
    <source>
        <dbReference type="Proteomes" id="UP000198734"/>
    </source>
</evidence>
<dbReference type="AlphaFoldDB" id="A0A1I6BDS9"/>
<dbReference type="InterPro" id="IPR013693">
    <property type="entry name" value="SpoIID/LytB_N"/>
</dbReference>
<keyword evidence="1" id="KW-0812">Transmembrane</keyword>
<dbReference type="NCBIfam" id="TIGR02669">
    <property type="entry name" value="SpoIID_LytB"/>
    <property type="match status" value="1"/>
</dbReference>
<dbReference type="GO" id="GO:0030435">
    <property type="term" value="P:sporulation resulting in formation of a cellular spore"/>
    <property type="evidence" value="ECO:0007669"/>
    <property type="project" value="InterPro"/>
</dbReference>
<gene>
    <name evidence="3" type="ORF">SAMN05421670_0387</name>
</gene>
<protein>
    <submittedName>
        <fullName evidence="3">Stage II sporulation protein D</fullName>
    </submittedName>
</protein>
<feature type="transmembrane region" description="Helical" evidence="1">
    <location>
        <begin position="23"/>
        <end position="48"/>
    </location>
</feature>
<evidence type="ECO:0000313" key="3">
    <source>
        <dbReference type="EMBL" id="SFQ78937.1"/>
    </source>
</evidence>
<evidence type="ECO:0000259" key="2">
    <source>
        <dbReference type="Pfam" id="PF08486"/>
    </source>
</evidence>
<dbReference type="NCBIfam" id="TIGR02870">
    <property type="entry name" value="spore_II_D"/>
    <property type="match status" value="1"/>
</dbReference>
<evidence type="ECO:0000256" key="1">
    <source>
        <dbReference type="SAM" id="Phobius"/>
    </source>
</evidence>
<keyword evidence="1" id="KW-1133">Transmembrane helix</keyword>
<feature type="domain" description="Sporulation stage II protein D amidase enhancer LytB N-terminal" evidence="2">
    <location>
        <begin position="103"/>
        <end position="195"/>
    </location>
</feature>
<accession>A0A1I6BDS9</accession>
<proteinExistence type="predicted"/>
<organism evidence="3 4">
    <name type="scientific">Psychrobacillus psychrotolerans</name>
    <dbReference type="NCBI Taxonomy" id="126156"/>
    <lineage>
        <taxon>Bacteria</taxon>
        <taxon>Bacillati</taxon>
        <taxon>Bacillota</taxon>
        <taxon>Bacilli</taxon>
        <taxon>Bacillales</taxon>
        <taxon>Bacillaceae</taxon>
        <taxon>Psychrobacillus</taxon>
    </lineage>
</organism>
<dbReference type="InterPro" id="IPR013486">
    <property type="entry name" value="SpoIID/LytB"/>
</dbReference>
<dbReference type="EMBL" id="FOXU01000014">
    <property type="protein sequence ID" value="SFQ78937.1"/>
    <property type="molecule type" value="Genomic_DNA"/>
</dbReference>
<name>A0A1I6BDS9_9BACI</name>
<keyword evidence="4" id="KW-1185">Reference proteome</keyword>
<dbReference type="STRING" id="126156.SAMN05421670_0387"/>
<dbReference type="InterPro" id="IPR014225">
    <property type="entry name" value="Spore_II_D_firmicutes"/>
</dbReference>
<dbReference type="Pfam" id="PF08486">
    <property type="entry name" value="SpoIID"/>
    <property type="match status" value="1"/>
</dbReference>